<proteinExistence type="inferred from homology"/>
<gene>
    <name evidence="12" type="primary">mutS</name>
    <name evidence="12" type="ORF">H8E19_06390</name>
</gene>
<evidence type="ECO:0000256" key="1">
    <source>
        <dbReference type="ARBA" id="ARBA00006271"/>
    </source>
</evidence>
<evidence type="ECO:0000313" key="12">
    <source>
        <dbReference type="EMBL" id="MBC8177018.1"/>
    </source>
</evidence>
<dbReference type="PIRSF" id="PIRSF037677">
    <property type="entry name" value="DNA_mis_repair_Msh6"/>
    <property type="match status" value="1"/>
</dbReference>
<dbReference type="NCBIfam" id="TIGR01070">
    <property type="entry name" value="mutS1"/>
    <property type="match status" value="1"/>
</dbReference>
<comment type="similarity">
    <text evidence="1 10">Belongs to the DNA mismatch repair MutS family.</text>
</comment>
<dbReference type="Pfam" id="PF05192">
    <property type="entry name" value="MutS_III"/>
    <property type="match status" value="1"/>
</dbReference>
<dbReference type="Gene3D" id="3.40.1170.10">
    <property type="entry name" value="DNA repair protein MutS, domain I"/>
    <property type="match status" value="1"/>
</dbReference>
<dbReference type="HAMAP" id="MF_00096">
    <property type="entry name" value="MutS"/>
    <property type="match status" value="1"/>
</dbReference>
<keyword evidence="3 10" id="KW-0547">Nucleotide-binding</keyword>
<keyword evidence="7 10" id="KW-0234">DNA repair</keyword>
<dbReference type="SUPFAM" id="SSF48334">
    <property type="entry name" value="DNA repair protein MutS, domain III"/>
    <property type="match status" value="1"/>
</dbReference>
<dbReference type="SMART" id="SM00533">
    <property type="entry name" value="MUTSd"/>
    <property type="match status" value="1"/>
</dbReference>
<dbReference type="GO" id="GO:0006298">
    <property type="term" value="P:mismatch repair"/>
    <property type="evidence" value="ECO:0007669"/>
    <property type="project" value="UniProtKB-UniRule"/>
</dbReference>
<dbReference type="Gene3D" id="3.30.420.110">
    <property type="entry name" value="MutS, connector domain"/>
    <property type="match status" value="1"/>
</dbReference>
<dbReference type="Pfam" id="PF05188">
    <property type="entry name" value="MutS_II"/>
    <property type="match status" value="1"/>
</dbReference>
<dbReference type="PROSITE" id="PS00486">
    <property type="entry name" value="DNA_MISMATCH_REPAIR_2"/>
    <property type="match status" value="1"/>
</dbReference>
<dbReference type="GO" id="GO:0140664">
    <property type="term" value="F:ATP-dependent DNA damage sensor activity"/>
    <property type="evidence" value="ECO:0007669"/>
    <property type="project" value="InterPro"/>
</dbReference>
<dbReference type="InterPro" id="IPR045076">
    <property type="entry name" value="MutS"/>
</dbReference>
<reference evidence="12 13" key="1">
    <citation type="submission" date="2020-08" db="EMBL/GenBank/DDBJ databases">
        <title>Bridging the membrane lipid divide: bacteria of the FCB group superphylum have the potential to synthesize archaeal ether lipids.</title>
        <authorList>
            <person name="Villanueva L."/>
            <person name="Von Meijenfeldt F.A.B."/>
            <person name="Westbye A.B."/>
            <person name="Yadav S."/>
            <person name="Hopmans E.C."/>
            <person name="Dutilh B.E."/>
            <person name="Sinninghe Damste J.S."/>
        </authorList>
    </citation>
    <scope>NUCLEOTIDE SEQUENCE [LARGE SCALE GENOMIC DNA]</scope>
    <source>
        <strain evidence="12">NIOZ-UU27</strain>
    </source>
</reference>
<dbReference type="Gene3D" id="1.10.1420.10">
    <property type="match status" value="2"/>
</dbReference>
<dbReference type="CDD" id="cd03284">
    <property type="entry name" value="ABC_MutS1"/>
    <property type="match status" value="1"/>
</dbReference>
<evidence type="ECO:0000256" key="9">
    <source>
        <dbReference type="NCBIfam" id="TIGR01070"/>
    </source>
</evidence>
<dbReference type="AlphaFoldDB" id="A0A8J6MZX0"/>
<dbReference type="FunFam" id="3.40.1170.10:FF:000001">
    <property type="entry name" value="DNA mismatch repair protein MutS"/>
    <property type="match status" value="1"/>
</dbReference>
<dbReference type="InterPro" id="IPR007696">
    <property type="entry name" value="DNA_mismatch_repair_MutS_core"/>
</dbReference>
<comment type="function">
    <text evidence="8">This protein is involved in the repair of mismatches in DNA. It is possible that it carries out the mismatch recognition step. This protein has a weak ATPase activity.</text>
</comment>
<dbReference type="EMBL" id="JACNJD010000181">
    <property type="protein sequence ID" value="MBC8177018.1"/>
    <property type="molecule type" value="Genomic_DNA"/>
</dbReference>
<dbReference type="InterPro" id="IPR007695">
    <property type="entry name" value="DNA_mismatch_repair_MutS-lik_N"/>
</dbReference>
<protein>
    <recommendedName>
        <fullName evidence="2 9">DNA mismatch repair protein MutS</fullName>
    </recommendedName>
</protein>
<evidence type="ECO:0000256" key="2">
    <source>
        <dbReference type="ARBA" id="ARBA00021982"/>
    </source>
</evidence>
<dbReference type="Gene3D" id="3.40.50.300">
    <property type="entry name" value="P-loop containing nucleotide triphosphate hydrolases"/>
    <property type="match status" value="1"/>
</dbReference>
<name>A0A8J6MZX0_9DELT</name>
<dbReference type="GO" id="GO:0030983">
    <property type="term" value="F:mismatched DNA binding"/>
    <property type="evidence" value="ECO:0007669"/>
    <property type="project" value="InterPro"/>
</dbReference>
<evidence type="ECO:0000256" key="4">
    <source>
        <dbReference type="ARBA" id="ARBA00022763"/>
    </source>
</evidence>
<keyword evidence="4 10" id="KW-0227">DNA damage</keyword>
<comment type="caution">
    <text evidence="12">The sequence shown here is derived from an EMBL/GenBank/DDBJ whole genome shotgun (WGS) entry which is preliminary data.</text>
</comment>
<dbReference type="InterPro" id="IPR027417">
    <property type="entry name" value="P-loop_NTPase"/>
</dbReference>
<evidence type="ECO:0000256" key="8">
    <source>
        <dbReference type="ARBA" id="ARBA00024647"/>
    </source>
</evidence>
<evidence type="ECO:0000256" key="3">
    <source>
        <dbReference type="ARBA" id="ARBA00022741"/>
    </source>
</evidence>
<dbReference type="InterPro" id="IPR036187">
    <property type="entry name" value="DNA_mismatch_repair_MutS_sf"/>
</dbReference>
<dbReference type="Proteomes" id="UP000650524">
    <property type="component" value="Unassembled WGS sequence"/>
</dbReference>
<feature type="non-terminal residue" evidence="12">
    <location>
        <position position="818"/>
    </location>
</feature>
<dbReference type="FunFam" id="3.40.50.300:FF:000870">
    <property type="entry name" value="MutS protein homolog 4"/>
    <property type="match status" value="1"/>
</dbReference>
<accession>A0A8J6MZX0</accession>
<keyword evidence="5" id="KW-0067">ATP-binding</keyword>
<dbReference type="SMART" id="SM00534">
    <property type="entry name" value="MUTSac"/>
    <property type="match status" value="1"/>
</dbReference>
<dbReference type="Pfam" id="PF00488">
    <property type="entry name" value="MutS_V"/>
    <property type="match status" value="1"/>
</dbReference>
<dbReference type="InterPro" id="IPR005748">
    <property type="entry name" value="DNA_mismatch_repair_MutS"/>
</dbReference>
<dbReference type="PANTHER" id="PTHR11361">
    <property type="entry name" value="DNA MISMATCH REPAIR PROTEIN MUTS FAMILY MEMBER"/>
    <property type="match status" value="1"/>
</dbReference>
<dbReference type="InterPro" id="IPR007860">
    <property type="entry name" value="DNA_mmatch_repair_MutS_con_dom"/>
</dbReference>
<dbReference type="InterPro" id="IPR000432">
    <property type="entry name" value="DNA_mismatch_repair_MutS_C"/>
</dbReference>
<dbReference type="NCBIfam" id="NF003810">
    <property type="entry name" value="PRK05399.1"/>
    <property type="match status" value="1"/>
</dbReference>
<organism evidence="12 13">
    <name type="scientific">Candidatus Desulfacyla euxinica</name>
    <dbReference type="NCBI Taxonomy" id="2841693"/>
    <lineage>
        <taxon>Bacteria</taxon>
        <taxon>Deltaproteobacteria</taxon>
        <taxon>Candidatus Desulfacyla</taxon>
    </lineage>
</organism>
<evidence type="ECO:0000256" key="5">
    <source>
        <dbReference type="ARBA" id="ARBA00022840"/>
    </source>
</evidence>
<dbReference type="SUPFAM" id="SSF53150">
    <property type="entry name" value="DNA repair protein MutS, domain II"/>
    <property type="match status" value="1"/>
</dbReference>
<evidence type="ECO:0000256" key="10">
    <source>
        <dbReference type="RuleBase" id="RU003756"/>
    </source>
</evidence>
<dbReference type="SUPFAM" id="SSF52540">
    <property type="entry name" value="P-loop containing nucleoside triphosphate hydrolases"/>
    <property type="match status" value="1"/>
</dbReference>
<dbReference type="InterPro" id="IPR007861">
    <property type="entry name" value="DNA_mismatch_repair_MutS_clamp"/>
</dbReference>
<dbReference type="GO" id="GO:0005829">
    <property type="term" value="C:cytosol"/>
    <property type="evidence" value="ECO:0007669"/>
    <property type="project" value="TreeGrafter"/>
</dbReference>
<dbReference type="Pfam" id="PF01624">
    <property type="entry name" value="MutS_I"/>
    <property type="match status" value="1"/>
</dbReference>
<dbReference type="SUPFAM" id="SSF55271">
    <property type="entry name" value="DNA repair protein MutS, domain I"/>
    <property type="match status" value="1"/>
</dbReference>
<evidence type="ECO:0000256" key="6">
    <source>
        <dbReference type="ARBA" id="ARBA00023125"/>
    </source>
</evidence>
<dbReference type="InterPro" id="IPR017261">
    <property type="entry name" value="DNA_mismatch_repair_MutS/MSH"/>
</dbReference>
<evidence type="ECO:0000256" key="7">
    <source>
        <dbReference type="ARBA" id="ARBA00023204"/>
    </source>
</evidence>
<dbReference type="InterPro" id="IPR016151">
    <property type="entry name" value="DNA_mismatch_repair_MutS_N"/>
</dbReference>
<dbReference type="PANTHER" id="PTHR11361:SF34">
    <property type="entry name" value="DNA MISMATCH REPAIR PROTEIN MSH1, MITOCHONDRIAL"/>
    <property type="match status" value="1"/>
</dbReference>
<keyword evidence="6 10" id="KW-0238">DNA-binding</keyword>
<dbReference type="InterPro" id="IPR036678">
    <property type="entry name" value="MutS_con_dom_sf"/>
</dbReference>
<sequence length="818" mass="91109">MTQMTPMLKQYMGIKDEFPDAILFFRMGDFYEMFFDDAKIASRILGITLTSRGTLNGEKVPMCGIPHHAYKSYIGRLVDSGWKVAMCEQTEDPKTSKGIVKREVVRLVTPGSVVDENALDQKANLFMAAISGEDGAYGLAHVDLSTGEFRVTEVGSFDGLLDELGRIDPAELLVPENEQLSSRTELEDYRLEKLESHSFDPLGAEALLKEQLEVRSLVGFGCQDMAQGIIAAGALVSYLRDTQKGFPEHIKEIVSYHIGDFMVLDESTCAHLELLKTMRRQSVKGSLFHVLDKAVTPMGSRLLKKWISYPLININKIRERLAAVACFKDDPLLREEVRDELKEIYDIGRLNGRIALKRANARDLLALKSSILRLPFIKNALENSTSKLLSAISSKLDTLEDVGCLIHETIREDSPVSLKEGGIISEGYDEELDRLISLSRDGKSWIAGFASSEQERTGISSLKVGFNKVFGYYIEISRANLHLAPADYIRKQTLVNGERYITEDLKVKEGEVLGAEEKRVELELNIFEEVRGKIALENRRIKETAELISEIDVIAGMAETAESNDYICPEINDSADIDIIQGRHPVIELTVKDEDFVPNDIHLDSEKQQVMIITGPNMAGKSTILRQTALTVLMAQMGSFVPASSAVIGIVDRIFTRVGASDDLARGQSTFMVEMNETANILRHMTPRSLVILDEIGRGTSTYDGLSIAWAVAEALHDREGHDREGHDREGRGVRALFATHYHELTELVATKQRVKNFNIAVREWNDRIVFLRKLVPGGTSRSYGIQVAQIAGIPKDVVTRAMEILDNLEGTETDEAG</sequence>
<feature type="domain" description="DNA mismatch repair proteins mutS family" evidence="11">
    <location>
        <begin position="689"/>
        <end position="705"/>
    </location>
</feature>
<evidence type="ECO:0000259" key="11">
    <source>
        <dbReference type="PROSITE" id="PS00486"/>
    </source>
</evidence>
<evidence type="ECO:0000313" key="13">
    <source>
        <dbReference type="Proteomes" id="UP000650524"/>
    </source>
</evidence>
<dbReference type="Pfam" id="PF05190">
    <property type="entry name" value="MutS_IV"/>
    <property type="match status" value="1"/>
</dbReference>
<dbReference type="GO" id="GO:0005524">
    <property type="term" value="F:ATP binding"/>
    <property type="evidence" value="ECO:0007669"/>
    <property type="project" value="UniProtKB-UniRule"/>
</dbReference>